<reference evidence="2 4" key="2">
    <citation type="submission" date="2016-10" db="EMBL/GenBank/DDBJ databases">
        <authorList>
            <person name="Varghese N."/>
            <person name="Submissions S."/>
        </authorList>
    </citation>
    <scope>NUCLEOTIDE SEQUENCE [LARGE SCALE GENOMIC DNA]</scope>
    <source>
        <strain evidence="2 4">DSW-5</strain>
    </source>
</reference>
<evidence type="ECO:0000313" key="3">
    <source>
        <dbReference type="Proteomes" id="UP000037716"/>
    </source>
</evidence>
<sequence>MIVENINDAIFNIISLMSKIVCFGDVFKMGLSFSRKIKLPLKMVLLKRINFYF</sequence>
<dbReference type="EMBL" id="FNUE01000001">
    <property type="protein sequence ID" value="SEE26006.1"/>
    <property type="molecule type" value="Genomic_DNA"/>
</dbReference>
<dbReference type="AlphaFoldDB" id="A0A0M9CE89"/>
<name>A0A0M9CE89_9FLAO</name>
<dbReference type="Proteomes" id="UP000183071">
    <property type="component" value="Unassembled WGS sequence"/>
</dbReference>
<evidence type="ECO:0000313" key="4">
    <source>
        <dbReference type="Proteomes" id="UP000183071"/>
    </source>
</evidence>
<evidence type="ECO:0000313" key="1">
    <source>
        <dbReference type="EMBL" id="KOY50792.1"/>
    </source>
</evidence>
<reference evidence="1 3" key="1">
    <citation type="submission" date="2015-07" db="EMBL/GenBank/DDBJ databases">
        <title>Genome of Polaribacter dokdonenesis DSW-5, isolated from seawater off Dokdo in Korea.</title>
        <authorList>
            <person name="Yoon K."/>
            <person name="Song J.Y."/>
            <person name="Kim J.F."/>
        </authorList>
    </citation>
    <scope>NUCLEOTIDE SEQUENCE [LARGE SCALE GENOMIC DNA]</scope>
    <source>
        <strain evidence="1 3">DSW-5</strain>
    </source>
</reference>
<keyword evidence="4" id="KW-1185">Reference proteome</keyword>
<protein>
    <submittedName>
        <fullName evidence="1">Uncharacterized protein</fullName>
    </submittedName>
</protein>
<dbReference type="Proteomes" id="UP000037716">
    <property type="component" value="Unassembled WGS sequence"/>
</dbReference>
<accession>A0A0M9CE89</accession>
<evidence type="ECO:0000313" key="2">
    <source>
        <dbReference type="EMBL" id="SEE26006.1"/>
    </source>
</evidence>
<organism evidence="1 3">
    <name type="scientific">Polaribacter dokdonensis DSW-5</name>
    <dbReference type="NCBI Taxonomy" id="1300348"/>
    <lineage>
        <taxon>Bacteria</taxon>
        <taxon>Pseudomonadati</taxon>
        <taxon>Bacteroidota</taxon>
        <taxon>Flavobacteriia</taxon>
        <taxon>Flavobacteriales</taxon>
        <taxon>Flavobacteriaceae</taxon>
    </lineage>
</organism>
<comment type="caution">
    <text evidence="1">The sequence shown here is derived from an EMBL/GenBank/DDBJ whole genome shotgun (WGS) entry which is preliminary data.</text>
</comment>
<dbReference type="EMBL" id="LGBR01000001">
    <property type="protein sequence ID" value="KOY50792.1"/>
    <property type="molecule type" value="Genomic_DNA"/>
</dbReference>
<proteinExistence type="predicted"/>
<gene>
    <name evidence="1" type="ORF">I602_352</name>
    <name evidence="2" type="ORF">SAMN05444353_1433</name>
</gene>